<dbReference type="InterPro" id="IPR023780">
    <property type="entry name" value="Chromo_domain"/>
</dbReference>
<dbReference type="CDD" id="cd00024">
    <property type="entry name" value="CD_CSD"/>
    <property type="match status" value="1"/>
</dbReference>
<feature type="domain" description="Chromo" evidence="5">
    <location>
        <begin position="47"/>
        <end position="106"/>
    </location>
</feature>
<dbReference type="EMBL" id="JAVHNQ010000002">
    <property type="protein sequence ID" value="KAK6354858.1"/>
    <property type="molecule type" value="Genomic_DNA"/>
</dbReference>
<dbReference type="SUPFAM" id="SSF54160">
    <property type="entry name" value="Chromo domain-like"/>
    <property type="match status" value="2"/>
</dbReference>
<dbReference type="InterPro" id="IPR051219">
    <property type="entry name" value="Heterochromatin_chromo-domain"/>
</dbReference>
<evidence type="ECO:0000259" key="5">
    <source>
        <dbReference type="PROSITE" id="PS50013"/>
    </source>
</evidence>
<evidence type="ECO:0000256" key="1">
    <source>
        <dbReference type="ARBA" id="ARBA00004123"/>
    </source>
</evidence>
<dbReference type="PANTHER" id="PTHR22812">
    <property type="entry name" value="CHROMOBOX PROTEIN"/>
    <property type="match status" value="1"/>
</dbReference>
<dbReference type="Proteomes" id="UP001375240">
    <property type="component" value="Unassembled WGS sequence"/>
</dbReference>
<dbReference type="CDD" id="cd18657">
    <property type="entry name" value="CSD_Swi6"/>
    <property type="match status" value="1"/>
</dbReference>
<dbReference type="AlphaFoldDB" id="A0AAV9V543"/>
<dbReference type="PROSITE" id="PS00598">
    <property type="entry name" value="CHROMO_1"/>
    <property type="match status" value="1"/>
</dbReference>
<evidence type="ECO:0000313" key="6">
    <source>
        <dbReference type="EMBL" id="KAK6354858.1"/>
    </source>
</evidence>
<dbReference type="InterPro" id="IPR008251">
    <property type="entry name" value="Chromo_shadow_dom"/>
</dbReference>
<comment type="caution">
    <text evidence="6">The sequence shown here is derived from an EMBL/GenBank/DDBJ whole genome shotgun (WGS) entry which is preliminary data.</text>
</comment>
<feature type="region of interest" description="Disordered" evidence="4">
    <location>
        <begin position="97"/>
        <end position="145"/>
    </location>
</feature>
<keyword evidence="3" id="KW-0539">Nucleus</keyword>
<organism evidence="6 7">
    <name type="scientific">Orbilia brochopaga</name>
    <dbReference type="NCBI Taxonomy" id="3140254"/>
    <lineage>
        <taxon>Eukaryota</taxon>
        <taxon>Fungi</taxon>
        <taxon>Dikarya</taxon>
        <taxon>Ascomycota</taxon>
        <taxon>Pezizomycotina</taxon>
        <taxon>Orbiliomycetes</taxon>
        <taxon>Orbiliales</taxon>
        <taxon>Orbiliaceae</taxon>
        <taxon>Orbilia</taxon>
    </lineage>
</organism>
<proteinExistence type="predicted"/>
<feature type="compositionally biased region" description="Acidic residues" evidence="4">
    <location>
        <begin position="13"/>
        <end position="46"/>
    </location>
</feature>
<comment type="subunit">
    <text evidence="2">Component of the NuA4 histone acetyltransferase complex.</text>
</comment>
<dbReference type="GO" id="GO:0006338">
    <property type="term" value="P:chromatin remodeling"/>
    <property type="evidence" value="ECO:0007669"/>
    <property type="project" value="UniProtKB-ARBA"/>
</dbReference>
<evidence type="ECO:0000256" key="3">
    <source>
        <dbReference type="ARBA" id="ARBA00023242"/>
    </source>
</evidence>
<sequence>MPLMTGSRRSASDPDDSSEDEEMREEPEEQFEGDGEEGERDGDGEEYVVEKILDWKYDDEGLKYKVKWKGYEKKSDQTWEPEGVLEDVAALGDYLEQIGGRPKPSQTPKRGRKSVGGTSTPVSKKNRVKQESAGPKEDEWEPPAGSWEDDVLMIETLERNGDQFVCYIQWVNGKRTQHALHVIYQRCPQKMLKFYESHLVFRDSAGTIKSQQ</sequence>
<evidence type="ECO:0000313" key="7">
    <source>
        <dbReference type="Proteomes" id="UP001375240"/>
    </source>
</evidence>
<dbReference type="InterPro" id="IPR016197">
    <property type="entry name" value="Chromo-like_dom_sf"/>
</dbReference>
<feature type="region of interest" description="Disordered" evidence="4">
    <location>
        <begin position="1"/>
        <end position="46"/>
    </location>
</feature>
<evidence type="ECO:0000256" key="2">
    <source>
        <dbReference type="ARBA" id="ARBA00011353"/>
    </source>
</evidence>
<dbReference type="InterPro" id="IPR023779">
    <property type="entry name" value="Chromodomain_CS"/>
</dbReference>
<dbReference type="InterPro" id="IPR000953">
    <property type="entry name" value="Chromo/chromo_shadow_dom"/>
</dbReference>
<keyword evidence="7" id="KW-1185">Reference proteome</keyword>
<dbReference type="Pfam" id="PF01393">
    <property type="entry name" value="Chromo_shadow"/>
    <property type="match status" value="1"/>
</dbReference>
<dbReference type="SMART" id="SM00300">
    <property type="entry name" value="ChSh"/>
    <property type="match status" value="1"/>
</dbReference>
<dbReference type="Pfam" id="PF00385">
    <property type="entry name" value="Chromo"/>
    <property type="match status" value="1"/>
</dbReference>
<accession>A0AAV9V543</accession>
<feature type="compositionally biased region" description="Basic and acidic residues" evidence="4">
    <location>
        <begin position="128"/>
        <end position="137"/>
    </location>
</feature>
<dbReference type="GO" id="GO:0005634">
    <property type="term" value="C:nucleus"/>
    <property type="evidence" value="ECO:0007669"/>
    <property type="project" value="UniProtKB-SubCell"/>
</dbReference>
<protein>
    <recommendedName>
        <fullName evidence="5">Chromo domain-containing protein</fullName>
    </recommendedName>
</protein>
<gene>
    <name evidence="6" type="ORF">TWF696_003989</name>
</gene>
<reference evidence="6 7" key="1">
    <citation type="submission" date="2019-10" db="EMBL/GenBank/DDBJ databases">
        <authorList>
            <person name="Palmer J.M."/>
        </authorList>
    </citation>
    <scope>NUCLEOTIDE SEQUENCE [LARGE SCALE GENOMIC DNA]</scope>
    <source>
        <strain evidence="6 7">TWF696</strain>
    </source>
</reference>
<comment type="subcellular location">
    <subcellularLocation>
        <location evidence="1">Nucleus</location>
    </subcellularLocation>
</comment>
<dbReference type="GO" id="GO:0000792">
    <property type="term" value="C:heterochromatin"/>
    <property type="evidence" value="ECO:0007669"/>
    <property type="project" value="UniProtKB-ARBA"/>
</dbReference>
<dbReference type="SMART" id="SM00298">
    <property type="entry name" value="CHROMO"/>
    <property type="match status" value="1"/>
</dbReference>
<name>A0AAV9V543_9PEZI</name>
<dbReference type="Gene3D" id="2.40.50.40">
    <property type="match status" value="2"/>
</dbReference>
<evidence type="ECO:0000256" key="4">
    <source>
        <dbReference type="SAM" id="MobiDB-lite"/>
    </source>
</evidence>
<dbReference type="PROSITE" id="PS50013">
    <property type="entry name" value="CHROMO_2"/>
    <property type="match status" value="1"/>
</dbReference>